<sequence>MTDLESLARKTLNKRVEKEIIREIARVTAKEKVAEEIEERTSTAMANIVRIGFTLCEFADTRSWQTLPGKLEVAKLFPEPGTYDVKIQYFGANDFLVQEILFEQVNIEPDKKTFLISR</sequence>
<protein>
    <submittedName>
        <fullName evidence="1">Uncharacterized protein</fullName>
    </submittedName>
</protein>
<proteinExistence type="predicted"/>
<accession>X1T5W4</accession>
<dbReference type="AlphaFoldDB" id="X1T5W4"/>
<dbReference type="EMBL" id="BARW01006954">
    <property type="protein sequence ID" value="GAI82950.1"/>
    <property type="molecule type" value="Genomic_DNA"/>
</dbReference>
<evidence type="ECO:0000313" key="1">
    <source>
        <dbReference type="EMBL" id="GAI82950.1"/>
    </source>
</evidence>
<comment type="caution">
    <text evidence="1">The sequence shown here is derived from an EMBL/GenBank/DDBJ whole genome shotgun (WGS) entry which is preliminary data.</text>
</comment>
<gene>
    <name evidence="1" type="ORF">S12H4_14577</name>
</gene>
<feature type="non-terminal residue" evidence="1">
    <location>
        <position position="118"/>
    </location>
</feature>
<reference evidence="1" key="1">
    <citation type="journal article" date="2014" name="Front. Microbiol.">
        <title>High frequency of phylogenetically diverse reductive dehalogenase-homologous genes in deep subseafloor sedimentary metagenomes.</title>
        <authorList>
            <person name="Kawai M."/>
            <person name="Futagami T."/>
            <person name="Toyoda A."/>
            <person name="Takaki Y."/>
            <person name="Nishi S."/>
            <person name="Hori S."/>
            <person name="Arai W."/>
            <person name="Tsubouchi T."/>
            <person name="Morono Y."/>
            <person name="Uchiyama I."/>
            <person name="Ito T."/>
            <person name="Fujiyama A."/>
            <person name="Inagaki F."/>
            <person name="Takami H."/>
        </authorList>
    </citation>
    <scope>NUCLEOTIDE SEQUENCE</scope>
    <source>
        <strain evidence="1">Expedition CK06-06</strain>
    </source>
</reference>
<organism evidence="1">
    <name type="scientific">marine sediment metagenome</name>
    <dbReference type="NCBI Taxonomy" id="412755"/>
    <lineage>
        <taxon>unclassified sequences</taxon>
        <taxon>metagenomes</taxon>
        <taxon>ecological metagenomes</taxon>
    </lineage>
</organism>
<name>X1T5W4_9ZZZZ</name>